<dbReference type="EMBL" id="JAGPNK010000008">
    <property type="protein sequence ID" value="KAH7316787.1"/>
    <property type="molecule type" value="Genomic_DNA"/>
</dbReference>
<keyword evidence="1" id="KW-0732">Signal</keyword>
<evidence type="ECO:0000256" key="1">
    <source>
        <dbReference type="SAM" id="SignalP"/>
    </source>
</evidence>
<dbReference type="Proteomes" id="UP000813444">
    <property type="component" value="Unassembled WGS sequence"/>
</dbReference>
<protein>
    <recommendedName>
        <fullName evidence="4">CBM1 domain-containing protein</fullName>
    </recommendedName>
</protein>
<name>A0A8K0WQF9_9HYPO</name>
<reference evidence="2" key="1">
    <citation type="journal article" date="2021" name="Nat. Commun.">
        <title>Genetic determinants of endophytism in the Arabidopsis root mycobiome.</title>
        <authorList>
            <person name="Mesny F."/>
            <person name="Miyauchi S."/>
            <person name="Thiergart T."/>
            <person name="Pickel B."/>
            <person name="Atanasova L."/>
            <person name="Karlsson M."/>
            <person name="Huettel B."/>
            <person name="Barry K.W."/>
            <person name="Haridas S."/>
            <person name="Chen C."/>
            <person name="Bauer D."/>
            <person name="Andreopoulos W."/>
            <person name="Pangilinan J."/>
            <person name="LaButti K."/>
            <person name="Riley R."/>
            <person name="Lipzen A."/>
            <person name="Clum A."/>
            <person name="Drula E."/>
            <person name="Henrissat B."/>
            <person name="Kohler A."/>
            <person name="Grigoriev I.V."/>
            <person name="Martin F.M."/>
            <person name="Hacquard S."/>
        </authorList>
    </citation>
    <scope>NUCLEOTIDE SEQUENCE</scope>
    <source>
        <strain evidence="2">MPI-CAGE-CH-0235</strain>
    </source>
</reference>
<feature type="signal peptide" evidence="1">
    <location>
        <begin position="1"/>
        <end position="17"/>
    </location>
</feature>
<evidence type="ECO:0008006" key="4">
    <source>
        <dbReference type="Google" id="ProtNLM"/>
    </source>
</evidence>
<evidence type="ECO:0000313" key="2">
    <source>
        <dbReference type="EMBL" id="KAH7316787.1"/>
    </source>
</evidence>
<keyword evidence="3" id="KW-1185">Reference proteome</keyword>
<comment type="caution">
    <text evidence="2">The sequence shown here is derived from an EMBL/GenBank/DDBJ whole genome shotgun (WGS) entry which is preliminary data.</text>
</comment>
<evidence type="ECO:0000313" key="3">
    <source>
        <dbReference type="Proteomes" id="UP000813444"/>
    </source>
</evidence>
<dbReference type="AlphaFoldDB" id="A0A8K0WQF9"/>
<feature type="chain" id="PRO_5035431347" description="CBM1 domain-containing protein" evidence="1">
    <location>
        <begin position="18"/>
        <end position="80"/>
    </location>
</feature>
<organism evidence="2 3">
    <name type="scientific">Stachybotrys elegans</name>
    <dbReference type="NCBI Taxonomy" id="80388"/>
    <lineage>
        <taxon>Eukaryota</taxon>
        <taxon>Fungi</taxon>
        <taxon>Dikarya</taxon>
        <taxon>Ascomycota</taxon>
        <taxon>Pezizomycotina</taxon>
        <taxon>Sordariomycetes</taxon>
        <taxon>Hypocreomycetidae</taxon>
        <taxon>Hypocreales</taxon>
        <taxon>Stachybotryaceae</taxon>
        <taxon>Stachybotrys</taxon>
    </lineage>
</organism>
<dbReference type="OrthoDB" id="4611802at2759"/>
<accession>A0A8K0WQF9</accession>
<gene>
    <name evidence="2" type="ORF">B0I35DRAFT_434004</name>
</gene>
<proteinExistence type="predicted"/>
<sequence>MQVLSIVFSALVAVAAAAPGGSPPAQACKPGTYACQSQTAWEVCNTSGQWVYAGTCPPNTVCKFFPANQSPYCVPPSYTI</sequence>